<dbReference type="HOGENOM" id="CLU_139571_0_0_11"/>
<feature type="domain" description="FtsX extracellular" evidence="1">
    <location>
        <begin position="35"/>
        <end position="123"/>
    </location>
</feature>
<dbReference type="EMBL" id="AP012319">
    <property type="protein sequence ID" value="BAL85357.1"/>
    <property type="molecule type" value="Genomic_DNA"/>
</dbReference>
<dbReference type="OrthoDB" id="3293150at2"/>
<protein>
    <recommendedName>
        <fullName evidence="1">FtsX extracellular domain-containing protein</fullName>
    </recommendedName>
</protein>
<gene>
    <name evidence="2" type="ordered locus">AMIS_1370</name>
</gene>
<dbReference type="KEGG" id="ams:AMIS_1370"/>
<organism evidence="2 3">
    <name type="scientific">Actinoplanes missouriensis (strain ATCC 14538 / DSM 43046 / CBS 188.64 / JCM 3121 / NBRC 102363 / NCIMB 12654 / NRRL B-3342 / UNCC 431)</name>
    <dbReference type="NCBI Taxonomy" id="512565"/>
    <lineage>
        <taxon>Bacteria</taxon>
        <taxon>Bacillati</taxon>
        <taxon>Actinomycetota</taxon>
        <taxon>Actinomycetes</taxon>
        <taxon>Micromonosporales</taxon>
        <taxon>Micromonosporaceae</taxon>
        <taxon>Actinoplanes</taxon>
    </lineage>
</organism>
<dbReference type="Gene3D" id="3.30.70.3040">
    <property type="match status" value="1"/>
</dbReference>
<reference evidence="2 3" key="1">
    <citation type="submission" date="2012-02" db="EMBL/GenBank/DDBJ databases">
        <title>Complete genome sequence of Actinoplanes missouriensis 431 (= NBRC 102363).</title>
        <authorList>
            <person name="Ohnishi Y."/>
            <person name="Ishikawa J."/>
            <person name="Sekine M."/>
            <person name="Hosoyama A."/>
            <person name="Harada T."/>
            <person name="Narita H."/>
            <person name="Hata T."/>
            <person name="Konno Y."/>
            <person name="Tutikane K."/>
            <person name="Fujita N."/>
            <person name="Horinouchi S."/>
            <person name="Hayakawa M."/>
        </authorList>
    </citation>
    <scope>NUCLEOTIDE SEQUENCE [LARGE SCALE GENOMIC DNA]</scope>
    <source>
        <strain evidence="3">ATCC 14538 / DSM 43046 / CBS 188.64 / JCM 3121 / NBRC 102363 / NCIMB 12654 / NRRL B-3342 / UNCC 431</strain>
    </source>
</reference>
<dbReference type="PATRIC" id="fig|512565.3.peg.141"/>
<dbReference type="Proteomes" id="UP000007882">
    <property type="component" value="Chromosome"/>
</dbReference>
<evidence type="ECO:0000313" key="2">
    <source>
        <dbReference type="EMBL" id="BAL85357.1"/>
    </source>
</evidence>
<dbReference type="STRING" id="512565.AMIS_1370"/>
<evidence type="ECO:0000313" key="3">
    <source>
        <dbReference type="Proteomes" id="UP000007882"/>
    </source>
</evidence>
<dbReference type="InterPro" id="IPR040690">
    <property type="entry name" value="FtsX_ECD"/>
</dbReference>
<name>I0GX70_ACTM4</name>
<sequence length="141" mass="15516">MMLVVAAAALFAGAAASSTVMLVSGWRYAPVRSFEVTVELADSATEEHKAAVRSELDDVPGEVVFESREEALTRFRKEWKDDPERVAGVQVESMSESFRLTSEGREFDCAPIPRIRELPGVERLWVVMQPTASRPGAEIGC</sequence>
<evidence type="ECO:0000259" key="1">
    <source>
        <dbReference type="Pfam" id="PF18075"/>
    </source>
</evidence>
<dbReference type="Pfam" id="PF18075">
    <property type="entry name" value="FtsX_ECD"/>
    <property type="match status" value="1"/>
</dbReference>
<keyword evidence="3" id="KW-1185">Reference proteome</keyword>
<dbReference type="AlphaFoldDB" id="I0GX70"/>
<proteinExistence type="predicted"/>
<accession>I0GX70</accession>